<dbReference type="Gene3D" id="3.40.50.300">
    <property type="entry name" value="P-loop containing nucleotide triphosphate hydrolases"/>
    <property type="match status" value="1"/>
</dbReference>
<sequence length="489" mass="55485">MLSAQFPSESNITVEGEITYNGVPQKEIVKRVPQFVEYVPQSDKHFATLTTRETIEYAHKFVGADLAEKGAETLTQGSTKGSLAAIEAAKTCLKNYLGVVIGYGERKRVMKGEMAFGIKCVSLMDKISAGLDSAAKYDITSTQCSIAKTAQGGDDPLLLPVPDVFDLNSIMNEGEMMYHGRREDVIQHFERLGFKCPIDRDITGYLLDLGPLPMGLTKHPRSASESSIHPPPEPEPQKHMREYMNTVKQFCRSWLQNVGALSVRHMIFLWRNKACVTSHVVMACFTGLIYCSAFYNVDPMDVQVMLGVIFQAVFFMSLSQASQFLCSWRPMRSSTSSMARTSTRRCPHWCGFVANVVAFVIYLVLLTRRIWFCRPQERNPQLPGVDLLDQPHRLVHMSAVRERVPFVQYGGVNYCSEFNMKMGEYYLAQFGVSSSKTWLWTVAIFLLFFYVLLLATSTYLLEYRRYLAPTFQLIAKGLRTKLTKTTRWR</sequence>
<dbReference type="PANTHER" id="PTHR19241">
    <property type="entry name" value="ATP-BINDING CASSETTE TRANSPORTER"/>
    <property type="match status" value="1"/>
</dbReference>
<dbReference type="Proteomes" id="UP001259832">
    <property type="component" value="Unassembled WGS sequence"/>
</dbReference>
<feature type="transmembrane region" description="Helical" evidence="3">
    <location>
        <begin position="438"/>
        <end position="461"/>
    </location>
</feature>
<feature type="transmembrane region" description="Helical" evidence="3">
    <location>
        <begin position="349"/>
        <end position="371"/>
    </location>
</feature>
<reference evidence="4" key="1">
    <citation type="submission" date="2023-08" db="EMBL/GenBank/DDBJ databases">
        <title>Reference Genome Resource for the Citrus Pathogen Phytophthora citrophthora.</title>
        <authorList>
            <person name="Moller H."/>
            <person name="Coetzee B."/>
            <person name="Rose L.J."/>
            <person name="Van Niekerk J.M."/>
        </authorList>
    </citation>
    <scope>NUCLEOTIDE SEQUENCE</scope>
    <source>
        <strain evidence="4">STE-U-9442</strain>
    </source>
</reference>
<feature type="transmembrane region" description="Helical" evidence="3">
    <location>
        <begin position="307"/>
        <end position="328"/>
    </location>
</feature>
<protein>
    <submittedName>
        <fullName evidence="4">ABC transporter G family member 45</fullName>
    </submittedName>
</protein>
<keyword evidence="3" id="KW-0472">Membrane</keyword>
<dbReference type="EMBL" id="JASMQC010000063">
    <property type="protein sequence ID" value="KAK1928552.1"/>
    <property type="molecule type" value="Genomic_DNA"/>
</dbReference>
<keyword evidence="3" id="KW-0812">Transmembrane</keyword>
<keyword evidence="1" id="KW-0813">Transport</keyword>
<keyword evidence="5" id="KW-1185">Reference proteome</keyword>
<evidence type="ECO:0000256" key="1">
    <source>
        <dbReference type="ARBA" id="ARBA00022448"/>
    </source>
</evidence>
<evidence type="ECO:0000256" key="3">
    <source>
        <dbReference type="SAM" id="Phobius"/>
    </source>
</evidence>
<comment type="caution">
    <text evidence="4">The sequence shown here is derived from an EMBL/GenBank/DDBJ whole genome shotgun (WGS) entry which is preliminary data.</text>
</comment>
<keyword evidence="3" id="KW-1133">Transmembrane helix</keyword>
<proteinExistence type="predicted"/>
<feature type="region of interest" description="Disordered" evidence="2">
    <location>
        <begin position="218"/>
        <end position="237"/>
    </location>
</feature>
<evidence type="ECO:0000313" key="4">
    <source>
        <dbReference type="EMBL" id="KAK1928552.1"/>
    </source>
</evidence>
<accession>A0AAD9LAK0</accession>
<dbReference type="AlphaFoldDB" id="A0AAD9LAK0"/>
<feature type="transmembrane region" description="Helical" evidence="3">
    <location>
        <begin position="274"/>
        <end position="295"/>
    </location>
</feature>
<gene>
    <name evidence="4" type="ORF">P3T76_015969</name>
</gene>
<organism evidence="4 5">
    <name type="scientific">Phytophthora citrophthora</name>
    <dbReference type="NCBI Taxonomy" id="4793"/>
    <lineage>
        <taxon>Eukaryota</taxon>
        <taxon>Sar</taxon>
        <taxon>Stramenopiles</taxon>
        <taxon>Oomycota</taxon>
        <taxon>Peronosporomycetes</taxon>
        <taxon>Peronosporales</taxon>
        <taxon>Peronosporaceae</taxon>
        <taxon>Phytophthora</taxon>
    </lineage>
</organism>
<dbReference type="InterPro" id="IPR027417">
    <property type="entry name" value="P-loop_NTPase"/>
</dbReference>
<evidence type="ECO:0000313" key="5">
    <source>
        <dbReference type="Proteomes" id="UP001259832"/>
    </source>
</evidence>
<name>A0AAD9LAK0_9STRA</name>
<evidence type="ECO:0000256" key="2">
    <source>
        <dbReference type="SAM" id="MobiDB-lite"/>
    </source>
</evidence>